<dbReference type="InterPro" id="IPR050708">
    <property type="entry name" value="T6SS_VgrG/RHS"/>
</dbReference>
<dbReference type="RefSeq" id="WP_197532590.1">
    <property type="nucleotide sequence ID" value="NZ_SJPP01000002.1"/>
</dbReference>
<dbReference type="PANTHER" id="PTHR32305:SF15">
    <property type="entry name" value="PROTEIN RHSA-RELATED"/>
    <property type="match status" value="1"/>
</dbReference>
<evidence type="ECO:0000313" key="2">
    <source>
        <dbReference type="Proteomes" id="UP000320735"/>
    </source>
</evidence>
<evidence type="ECO:0000313" key="1">
    <source>
        <dbReference type="EMBL" id="TWU08631.1"/>
    </source>
</evidence>
<dbReference type="PANTHER" id="PTHR32305">
    <property type="match status" value="1"/>
</dbReference>
<dbReference type="EC" id="3.1.-.-" evidence="1"/>
<organism evidence="1 2">
    <name type="scientific">Symmachiella macrocystis</name>
    <dbReference type="NCBI Taxonomy" id="2527985"/>
    <lineage>
        <taxon>Bacteria</taxon>
        <taxon>Pseudomonadati</taxon>
        <taxon>Planctomycetota</taxon>
        <taxon>Planctomycetia</taxon>
        <taxon>Planctomycetales</taxon>
        <taxon>Planctomycetaceae</taxon>
        <taxon>Symmachiella</taxon>
    </lineage>
</organism>
<dbReference type="AlphaFoldDB" id="A0A5C6BB11"/>
<name>A0A5C6BB11_9PLAN</name>
<dbReference type="NCBIfam" id="TIGR03696">
    <property type="entry name" value="Rhs_assc_core"/>
    <property type="match status" value="1"/>
</dbReference>
<dbReference type="GO" id="GO:0016787">
    <property type="term" value="F:hydrolase activity"/>
    <property type="evidence" value="ECO:0007669"/>
    <property type="project" value="UniProtKB-KW"/>
</dbReference>
<dbReference type="InterPro" id="IPR022385">
    <property type="entry name" value="Rhs_assc_core"/>
</dbReference>
<dbReference type="EMBL" id="SJPP01000002">
    <property type="protein sequence ID" value="TWU08631.1"/>
    <property type="molecule type" value="Genomic_DNA"/>
</dbReference>
<keyword evidence="2" id="KW-1185">Reference proteome</keyword>
<dbReference type="Gene3D" id="2.180.10.10">
    <property type="entry name" value="RHS repeat-associated core"/>
    <property type="match status" value="1"/>
</dbReference>
<proteinExistence type="predicted"/>
<dbReference type="Proteomes" id="UP000320735">
    <property type="component" value="Unassembled WGS sequence"/>
</dbReference>
<protein>
    <submittedName>
        <fullName evidence="1">tRNA(Glu)-specific nuclease WapA</fullName>
        <ecNumber evidence="1">3.1.-.-</ecNumber>
    </submittedName>
</protein>
<keyword evidence="1" id="KW-0378">Hydrolase</keyword>
<gene>
    <name evidence="1" type="primary">wapA_1</name>
    <name evidence="1" type="ORF">CA54_38650</name>
</gene>
<comment type="caution">
    <text evidence="1">The sequence shown here is derived from an EMBL/GenBank/DDBJ whole genome shotgun (WGS) entry which is preliminary data.</text>
</comment>
<accession>A0A5C6BB11</accession>
<sequence>MQHYAYTAYGIAIGFDEAQALTALLYSGEAFDSRVGLQYLRARWYDPNFGRFNRLDPFSGNLRDPQSLHKYLYTHGDPVNGIDPTGLMTYGDVMGVLTVMGTGFAIGVSTNGLRNGALGLPVEDDWWKAGVKGAVFLPARFKNYDGRKSNDEKKFV</sequence>
<reference evidence="1 2" key="1">
    <citation type="submission" date="2019-02" db="EMBL/GenBank/DDBJ databases">
        <title>Deep-cultivation of Planctomycetes and their phenomic and genomic characterization uncovers novel biology.</title>
        <authorList>
            <person name="Wiegand S."/>
            <person name="Jogler M."/>
            <person name="Boedeker C."/>
            <person name="Pinto D."/>
            <person name="Vollmers J."/>
            <person name="Rivas-Marin E."/>
            <person name="Kohn T."/>
            <person name="Peeters S.H."/>
            <person name="Heuer A."/>
            <person name="Rast P."/>
            <person name="Oberbeckmann S."/>
            <person name="Bunk B."/>
            <person name="Jeske O."/>
            <person name="Meyerdierks A."/>
            <person name="Storesund J.E."/>
            <person name="Kallscheuer N."/>
            <person name="Luecker S."/>
            <person name="Lage O.M."/>
            <person name="Pohl T."/>
            <person name="Merkel B.J."/>
            <person name="Hornburger P."/>
            <person name="Mueller R.-W."/>
            <person name="Bruemmer F."/>
            <person name="Labrenz M."/>
            <person name="Spormann A.M."/>
            <person name="Op Den Camp H."/>
            <person name="Overmann J."/>
            <person name="Amann R."/>
            <person name="Jetten M.S.M."/>
            <person name="Mascher T."/>
            <person name="Medema M.H."/>
            <person name="Devos D.P."/>
            <person name="Kaster A.-K."/>
            <person name="Ovreas L."/>
            <person name="Rohde M."/>
            <person name="Galperin M.Y."/>
            <person name="Jogler C."/>
        </authorList>
    </citation>
    <scope>NUCLEOTIDE SEQUENCE [LARGE SCALE GENOMIC DNA]</scope>
    <source>
        <strain evidence="1 2">CA54</strain>
    </source>
</reference>